<dbReference type="KEGG" id="dov:DSCO28_15950"/>
<name>A0A5K7ZN62_9BACT</name>
<accession>A0A5K7ZN62</accession>
<organism evidence="2 3">
    <name type="scientific">Desulfosarcina ovata subsp. sediminis</name>
    <dbReference type="NCBI Taxonomy" id="885957"/>
    <lineage>
        <taxon>Bacteria</taxon>
        <taxon>Pseudomonadati</taxon>
        <taxon>Thermodesulfobacteriota</taxon>
        <taxon>Desulfobacteria</taxon>
        <taxon>Desulfobacterales</taxon>
        <taxon>Desulfosarcinaceae</taxon>
        <taxon>Desulfosarcina</taxon>
    </lineage>
</organism>
<dbReference type="SUPFAM" id="SSF143422">
    <property type="entry name" value="Transposase IS200-like"/>
    <property type="match status" value="1"/>
</dbReference>
<dbReference type="GO" id="GO:0006313">
    <property type="term" value="P:DNA transposition"/>
    <property type="evidence" value="ECO:0007669"/>
    <property type="project" value="InterPro"/>
</dbReference>
<sequence length="94" mass="11120">MILEGNVQVDHIHMVVAIPPKYSVSEAVGFLKGKSAIKLFDHHHELKKRYWGRHFWAKGYFVSTVGLDENQIRRYARHQLHKDKQAEQVKLWKN</sequence>
<dbReference type="Gene3D" id="3.30.70.1290">
    <property type="entry name" value="Transposase IS200-like"/>
    <property type="match status" value="1"/>
</dbReference>
<feature type="domain" description="Transposase IS200-like" evidence="1">
    <location>
        <begin position="1"/>
        <end position="79"/>
    </location>
</feature>
<dbReference type="Proteomes" id="UP000425960">
    <property type="component" value="Chromosome"/>
</dbReference>
<dbReference type="PANTHER" id="PTHR33360:SF2">
    <property type="entry name" value="TRANSPOSASE FOR INSERTION SEQUENCE ELEMENT IS200"/>
    <property type="match status" value="1"/>
</dbReference>
<reference evidence="2 3" key="1">
    <citation type="submission" date="2019-11" db="EMBL/GenBank/DDBJ databases">
        <title>Comparative genomics of hydrocarbon-degrading Desulfosarcina strains.</title>
        <authorList>
            <person name="Watanabe M."/>
            <person name="Kojima H."/>
            <person name="Fukui M."/>
        </authorList>
    </citation>
    <scope>NUCLEOTIDE SEQUENCE [LARGE SCALE GENOMIC DNA]</scope>
    <source>
        <strain evidence="2 3">28bB2T</strain>
    </source>
</reference>
<dbReference type="EMBL" id="AP021876">
    <property type="protein sequence ID" value="BBO81029.1"/>
    <property type="molecule type" value="Genomic_DNA"/>
</dbReference>
<dbReference type="InterPro" id="IPR036515">
    <property type="entry name" value="Transposase_17_sf"/>
</dbReference>
<evidence type="ECO:0000313" key="2">
    <source>
        <dbReference type="EMBL" id="BBO81029.1"/>
    </source>
</evidence>
<dbReference type="NCBIfam" id="NF033573">
    <property type="entry name" value="transpos_IS200"/>
    <property type="match status" value="1"/>
</dbReference>
<proteinExistence type="predicted"/>
<evidence type="ECO:0000313" key="3">
    <source>
        <dbReference type="Proteomes" id="UP000425960"/>
    </source>
</evidence>
<gene>
    <name evidence="2" type="ORF">DSCO28_15950</name>
</gene>
<dbReference type="InterPro" id="IPR002686">
    <property type="entry name" value="Transposase_17"/>
</dbReference>
<dbReference type="AlphaFoldDB" id="A0A5K7ZN62"/>
<dbReference type="SMART" id="SM01321">
    <property type="entry name" value="Y1_Tnp"/>
    <property type="match status" value="1"/>
</dbReference>
<dbReference type="Pfam" id="PF01797">
    <property type="entry name" value="Y1_Tnp"/>
    <property type="match status" value="1"/>
</dbReference>
<dbReference type="GO" id="GO:0003677">
    <property type="term" value="F:DNA binding"/>
    <property type="evidence" value="ECO:0007669"/>
    <property type="project" value="InterPro"/>
</dbReference>
<dbReference type="GO" id="GO:0004803">
    <property type="term" value="F:transposase activity"/>
    <property type="evidence" value="ECO:0007669"/>
    <property type="project" value="InterPro"/>
</dbReference>
<protein>
    <recommendedName>
        <fullName evidence="1">Transposase IS200-like domain-containing protein</fullName>
    </recommendedName>
</protein>
<evidence type="ECO:0000259" key="1">
    <source>
        <dbReference type="SMART" id="SM01321"/>
    </source>
</evidence>
<dbReference type="PANTHER" id="PTHR33360">
    <property type="entry name" value="TRANSPOSASE FOR INSERTION SEQUENCE ELEMENT IS200"/>
    <property type="match status" value="1"/>
</dbReference>